<dbReference type="InParanoid" id="A0A6P5IPE9"/>
<name>A0A6P5IPE9_PHACI</name>
<sequence>MGHRVREIRSHFRHSREPRAHSAASLDADCTRGLQPDSSRVNLHTQRRPWQSPSRPRRRLGLRGTRGSSPASVRQLPAGRPAPGLWSRPEPEGSGGWVLERSYPSLPPTRAVAVERNPTQNDGPTHGPWTPSRSDSRGRDPNPAGGAARPRGTPRTWDRLRPGPQPQRTDTAGPLLILGLAWVPVPSRQHSCPRGARRAWGAAAGGFWNPRSRSAPGSGSGLEGRPAVVTRRHWRQGRESRICGRVVASGLHLKNGYRWLSQPSKAGINGSD</sequence>
<dbReference type="AlphaFoldDB" id="A0A6P5IPE9"/>
<keyword evidence="2" id="KW-1185">Reference proteome</keyword>
<reference evidence="3" key="1">
    <citation type="submission" date="2025-08" db="UniProtKB">
        <authorList>
            <consortium name="RefSeq"/>
        </authorList>
    </citation>
    <scope>IDENTIFICATION</scope>
    <source>
        <tissue evidence="3">Spleen</tissue>
    </source>
</reference>
<dbReference type="KEGG" id="pcw:110195501"/>
<gene>
    <name evidence="3" type="primary">LOC110195501</name>
</gene>
<dbReference type="RefSeq" id="XP_020823970.1">
    <property type="nucleotide sequence ID" value="XM_020968311.1"/>
</dbReference>
<feature type="region of interest" description="Disordered" evidence="1">
    <location>
        <begin position="1"/>
        <end position="103"/>
    </location>
</feature>
<organism evidence="2 3">
    <name type="scientific">Phascolarctos cinereus</name>
    <name type="common">Koala</name>
    <dbReference type="NCBI Taxonomy" id="38626"/>
    <lineage>
        <taxon>Eukaryota</taxon>
        <taxon>Metazoa</taxon>
        <taxon>Chordata</taxon>
        <taxon>Craniata</taxon>
        <taxon>Vertebrata</taxon>
        <taxon>Euteleostomi</taxon>
        <taxon>Mammalia</taxon>
        <taxon>Metatheria</taxon>
        <taxon>Diprotodontia</taxon>
        <taxon>Phascolarctidae</taxon>
        <taxon>Phascolarctos</taxon>
    </lineage>
</organism>
<feature type="region of interest" description="Disordered" evidence="1">
    <location>
        <begin position="115"/>
        <end position="171"/>
    </location>
</feature>
<protein>
    <submittedName>
        <fullName evidence="3">Uncharacterized protein LOC110195501</fullName>
    </submittedName>
</protein>
<evidence type="ECO:0000313" key="2">
    <source>
        <dbReference type="Proteomes" id="UP000515140"/>
    </source>
</evidence>
<feature type="compositionally biased region" description="Basic and acidic residues" evidence="1">
    <location>
        <begin position="1"/>
        <end position="20"/>
    </location>
</feature>
<accession>A0A6P5IPE9</accession>
<evidence type="ECO:0000313" key="3">
    <source>
        <dbReference type="RefSeq" id="XP_020823970.1"/>
    </source>
</evidence>
<dbReference type="Proteomes" id="UP000515140">
    <property type="component" value="Unplaced"/>
</dbReference>
<proteinExistence type="predicted"/>
<evidence type="ECO:0000256" key="1">
    <source>
        <dbReference type="SAM" id="MobiDB-lite"/>
    </source>
</evidence>
<dbReference type="GeneID" id="110195501"/>